<feature type="chain" id="PRO_5011587248" evidence="1">
    <location>
        <begin position="18"/>
        <end position="141"/>
    </location>
</feature>
<reference evidence="3" key="1">
    <citation type="submission" date="2016-10" db="EMBL/GenBank/DDBJ databases">
        <authorList>
            <person name="Varghese N."/>
            <person name="Submissions S."/>
        </authorList>
    </citation>
    <scope>NUCLEOTIDE SEQUENCE [LARGE SCALE GENOMIC DNA]</scope>
    <source>
        <strain evidence="3">DSM 23920</strain>
    </source>
</reference>
<feature type="signal peptide" evidence="1">
    <location>
        <begin position="1"/>
        <end position="17"/>
    </location>
</feature>
<dbReference type="Gene3D" id="3.40.1260.10">
    <property type="entry name" value="DsrEFH-like"/>
    <property type="match status" value="1"/>
</dbReference>
<evidence type="ECO:0000313" key="3">
    <source>
        <dbReference type="Proteomes" id="UP000199656"/>
    </source>
</evidence>
<dbReference type="AlphaFoldDB" id="A0A1H4G7N7"/>
<evidence type="ECO:0000256" key="1">
    <source>
        <dbReference type="SAM" id="SignalP"/>
    </source>
</evidence>
<dbReference type="Pfam" id="PF02635">
    <property type="entry name" value="DsrE"/>
    <property type="match status" value="1"/>
</dbReference>
<dbReference type="Proteomes" id="UP000199656">
    <property type="component" value="Unassembled WGS sequence"/>
</dbReference>
<evidence type="ECO:0000313" key="2">
    <source>
        <dbReference type="EMBL" id="SEB05291.1"/>
    </source>
</evidence>
<organism evidence="2 3">
    <name type="scientific">Chitinophaga terrae</name>
    <name type="common">ex Kim and Jung 2007</name>
    <dbReference type="NCBI Taxonomy" id="408074"/>
    <lineage>
        <taxon>Bacteria</taxon>
        <taxon>Pseudomonadati</taxon>
        <taxon>Bacteroidota</taxon>
        <taxon>Chitinophagia</taxon>
        <taxon>Chitinophagales</taxon>
        <taxon>Chitinophagaceae</taxon>
        <taxon>Chitinophaga</taxon>
    </lineage>
</organism>
<name>A0A1H4G7N7_9BACT</name>
<dbReference type="InterPro" id="IPR027396">
    <property type="entry name" value="DsrEFH-like"/>
</dbReference>
<keyword evidence="3" id="KW-1185">Reference proteome</keyword>
<dbReference type="OrthoDB" id="678766at2"/>
<dbReference type="PANTHER" id="PTHR37691">
    <property type="entry name" value="BLR3518 PROTEIN"/>
    <property type="match status" value="1"/>
</dbReference>
<protein>
    <submittedName>
        <fullName evidence="2">Uncharacterized protein</fullName>
    </submittedName>
</protein>
<sequence>MNLKKFALLCICCFVFALPQAMSQRTSKYKAVYQLNSDDDKTIRNTLRNIKNALEDPRLKGKVTIELVAHGGGVTAYKKDHPYESLLQELKDKGVILVECENTLRERNISKEELFPFIQFTPSGNGELIIKQAEGWAYVHP</sequence>
<keyword evidence="1" id="KW-0732">Signal</keyword>
<dbReference type="InterPro" id="IPR003787">
    <property type="entry name" value="Sulphur_relay_DsrE/F-like"/>
</dbReference>
<gene>
    <name evidence="2" type="ORF">SAMN05660909_05000</name>
</gene>
<dbReference type="RefSeq" id="WP_089765253.1">
    <property type="nucleotide sequence ID" value="NZ_BKAT01000054.1"/>
</dbReference>
<dbReference type="SUPFAM" id="SSF75169">
    <property type="entry name" value="DsrEFH-like"/>
    <property type="match status" value="1"/>
</dbReference>
<dbReference type="STRING" id="408074.SAMN05660909_05000"/>
<dbReference type="EMBL" id="FNRL01000033">
    <property type="protein sequence ID" value="SEB05291.1"/>
    <property type="molecule type" value="Genomic_DNA"/>
</dbReference>
<dbReference type="PANTHER" id="PTHR37691:SF1">
    <property type="entry name" value="BLR3518 PROTEIN"/>
    <property type="match status" value="1"/>
</dbReference>
<proteinExistence type="predicted"/>
<accession>A0A1H4G7N7</accession>